<evidence type="ECO:0000313" key="2">
    <source>
        <dbReference type="EMBL" id="OGG72518.1"/>
    </source>
</evidence>
<feature type="transmembrane region" description="Helical" evidence="1">
    <location>
        <begin position="217"/>
        <end position="239"/>
    </location>
</feature>
<evidence type="ECO:0000256" key="1">
    <source>
        <dbReference type="SAM" id="Phobius"/>
    </source>
</evidence>
<feature type="transmembrane region" description="Helical" evidence="1">
    <location>
        <begin position="283"/>
        <end position="300"/>
    </location>
</feature>
<feature type="transmembrane region" description="Helical" evidence="1">
    <location>
        <begin position="124"/>
        <end position="145"/>
    </location>
</feature>
<gene>
    <name evidence="2" type="ORF">A3A38_04130</name>
</gene>
<dbReference type="AlphaFoldDB" id="A0A1F6EFV1"/>
<keyword evidence="1" id="KW-0472">Membrane</keyword>
<dbReference type="Proteomes" id="UP000177306">
    <property type="component" value="Unassembled WGS sequence"/>
</dbReference>
<keyword evidence="1" id="KW-1133">Transmembrane helix</keyword>
<reference evidence="2 3" key="1">
    <citation type="journal article" date="2016" name="Nat. Commun.">
        <title>Thousands of microbial genomes shed light on interconnected biogeochemical processes in an aquifer system.</title>
        <authorList>
            <person name="Anantharaman K."/>
            <person name="Brown C.T."/>
            <person name="Hug L.A."/>
            <person name="Sharon I."/>
            <person name="Castelle C.J."/>
            <person name="Probst A.J."/>
            <person name="Thomas B.C."/>
            <person name="Singh A."/>
            <person name="Wilkins M.J."/>
            <person name="Karaoz U."/>
            <person name="Brodie E.L."/>
            <person name="Williams K.H."/>
            <person name="Hubbard S.S."/>
            <person name="Banfield J.F."/>
        </authorList>
    </citation>
    <scope>NUCLEOTIDE SEQUENCE [LARGE SCALE GENOMIC DNA]</scope>
</reference>
<dbReference type="InterPro" id="IPR037185">
    <property type="entry name" value="EmrE-like"/>
</dbReference>
<evidence type="ECO:0008006" key="4">
    <source>
        <dbReference type="Google" id="ProtNLM"/>
    </source>
</evidence>
<feature type="transmembrane region" description="Helical" evidence="1">
    <location>
        <begin position="41"/>
        <end position="63"/>
    </location>
</feature>
<keyword evidence="1" id="KW-0812">Transmembrane</keyword>
<feature type="transmembrane region" description="Helical" evidence="1">
    <location>
        <begin position="251"/>
        <end position="271"/>
    </location>
</feature>
<proteinExistence type="predicted"/>
<comment type="caution">
    <text evidence="2">The sequence shown here is derived from an EMBL/GenBank/DDBJ whole genome shotgun (WGS) entry which is preliminary data.</text>
</comment>
<feature type="transmembrane region" description="Helical" evidence="1">
    <location>
        <begin position="180"/>
        <end position="197"/>
    </location>
</feature>
<evidence type="ECO:0000313" key="3">
    <source>
        <dbReference type="Proteomes" id="UP000177306"/>
    </source>
</evidence>
<feature type="transmembrane region" description="Helical" evidence="1">
    <location>
        <begin position="69"/>
        <end position="87"/>
    </location>
</feature>
<accession>A0A1F6EFV1</accession>
<protein>
    <recommendedName>
        <fullName evidence="4">EamA domain-containing protein</fullName>
    </recommendedName>
</protein>
<feature type="transmembrane region" description="Helical" evidence="1">
    <location>
        <begin position="6"/>
        <end position="29"/>
    </location>
</feature>
<organism evidence="2 3">
    <name type="scientific">Candidatus Kaiserbacteria bacterium RIFCSPLOWO2_01_FULL_53_17</name>
    <dbReference type="NCBI Taxonomy" id="1798511"/>
    <lineage>
        <taxon>Bacteria</taxon>
        <taxon>Candidatus Kaiseribacteriota</taxon>
    </lineage>
</organism>
<dbReference type="EMBL" id="MFLY01000046">
    <property type="protein sequence ID" value="OGG72518.1"/>
    <property type="molecule type" value="Genomic_DNA"/>
</dbReference>
<sequence>MSEMTIWITLAALAQLITAFTILVDKYVLVSRFYAGKPIVYTFYVSVLSGFVVVLLPFGVVSWPTREVAGLSLHVAAAFIAGLYFLYAALKKGHASDAIPVVGATTAITTSLLALFFLEQDLPLAFVPAFALFVVGTFLISHFHLSIRELSLVGFAGVLFGASAVLMKLIFLQASFIDGFFWSRAAIVVGALLLLLWPPNREAVFHSVRRSRASTKLLIIGNKTLAGVASVLTLLAISLGSVSIVNAMTGLQFAFLLLFAYLGAHWLPAVFKGEIHRHHFPHKLYGTICIMLGIIALFVVQ</sequence>
<dbReference type="SUPFAM" id="SSF103481">
    <property type="entry name" value="Multidrug resistance efflux transporter EmrE"/>
    <property type="match status" value="1"/>
</dbReference>
<feature type="transmembrane region" description="Helical" evidence="1">
    <location>
        <begin position="152"/>
        <end position="174"/>
    </location>
</feature>
<name>A0A1F6EFV1_9BACT</name>